<dbReference type="EMBL" id="AKKU01000015">
    <property type="protein sequence ID" value="EIW88771.1"/>
    <property type="molecule type" value="Genomic_DNA"/>
</dbReference>
<evidence type="ECO:0000313" key="2">
    <source>
        <dbReference type="Proteomes" id="UP000035062"/>
    </source>
</evidence>
<dbReference type="AlphaFoldDB" id="I8U635"/>
<dbReference type="eggNOG" id="ENOG502ZH9H">
    <property type="taxonomic scope" value="Bacteria"/>
</dbReference>
<dbReference type="STRING" id="1195246.AGRI_08295"/>
<dbReference type="RefSeq" id="WP_008984519.1">
    <property type="nucleotide sequence ID" value="NZ_AKKU01000015.1"/>
</dbReference>
<evidence type="ECO:0008006" key="3">
    <source>
        <dbReference type="Google" id="ProtNLM"/>
    </source>
</evidence>
<proteinExistence type="predicted"/>
<dbReference type="PROSITE" id="PS51257">
    <property type="entry name" value="PROKAR_LIPOPROTEIN"/>
    <property type="match status" value="1"/>
</dbReference>
<organism evidence="1 2">
    <name type="scientific">Alishewanella agri BL06</name>
    <dbReference type="NCBI Taxonomy" id="1195246"/>
    <lineage>
        <taxon>Bacteria</taxon>
        <taxon>Pseudomonadati</taxon>
        <taxon>Pseudomonadota</taxon>
        <taxon>Gammaproteobacteria</taxon>
        <taxon>Alteromonadales</taxon>
        <taxon>Alteromonadaceae</taxon>
        <taxon>Alishewanella</taxon>
    </lineage>
</organism>
<comment type="caution">
    <text evidence="1">The sequence shown here is derived from an EMBL/GenBank/DDBJ whole genome shotgun (WGS) entry which is preliminary data.</text>
</comment>
<sequence length="68" mass="7520">MKKSIPTIIAVAAALALTGCSTLDTNRYTYQLDEERMKQAPALTRTAAHTGHVVWVNPPQKRVKAEQK</sequence>
<reference evidence="1 2" key="1">
    <citation type="journal article" date="2012" name="J. Bacteriol.">
        <title>Genome Sequence of Pectin-Degrading Alishewanella agri, Isolated from Landfill Soil.</title>
        <authorList>
            <person name="Kim J."/>
            <person name="Jung J."/>
            <person name="Sung J.S."/>
            <person name="Chun J."/>
            <person name="Park W."/>
        </authorList>
    </citation>
    <scope>NUCLEOTIDE SEQUENCE [LARGE SCALE GENOMIC DNA]</scope>
    <source>
        <strain evidence="1 2">BL06</strain>
    </source>
</reference>
<keyword evidence="2" id="KW-1185">Reference proteome</keyword>
<accession>I8U635</accession>
<dbReference type="Proteomes" id="UP000035062">
    <property type="component" value="Unassembled WGS sequence"/>
</dbReference>
<protein>
    <recommendedName>
        <fullName evidence="3">Lipoprotein</fullName>
    </recommendedName>
</protein>
<gene>
    <name evidence="1" type="ORF">AGRI_08295</name>
</gene>
<evidence type="ECO:0000313" key="1">
    <source>
        <dbReference type="EMBL" id="EIW88771.1"/>
    </source>
</evidence>
<dbReference type="PATRIC" id="fig|1195246.3.peg.1631"/>
<name>I8U635_9ALTE</name>